<dbReference type="InterPro" id="IPR008162">
    <property type="entry name" value="Pyrophosphatase"/>
</dbReference>
<dbReference type="Pfam" id="PF00719">
    <property type="entry name" value="Pyrophosphatase"/>
    <property type="match status" value="1"/>
</dbReference>
<sequence>MVDLWRDFTSGPNPPDEVHVVIELTRGSRNKYEYDARSGVFRLNRVLYTYFPCDYGFIPQTLDDDGDPLDAVLLINEPTFTGCVASARPVANIKMVDDGAPDDKIVTVSTTDPFYKHVRSLGDIPASLVRELTYFFENYKRAEGKITEV</sequence>
<feature type="non-terminal residue" evidence="6">
    <location>
        <position position="149"/>
    </location>
</feature>
<evidence type="ECO:0000256" key="3">
    <source>
        <dbReference type="ARBA" id="ARBA00022723"/>
    </source>
</evidence>
<keyword evidence="3" id="KW-0479">Metal-binding</keyword>
<dbReference type="EC" id="3.6.1.1" evidence="2"/>
<comment type="cofactor">
    <cofactor evidence="1">
        <name>Mg(2+)</name>
        <dbReference type="ChEBI" id="CHEBI:18420"/>
    </cofactor>
</comment>
<evidence type="ECO:0000256" key="5">
    <source>
        <dbReference type="ARBA" id="ARBA00022842"/>
    </source>
</evidence>
<gene>
    <name evidence="6" type="ORF">S01H1_33449</name>
</gene>
<dbReference type="GO" id="GO:0000287">
    <property type="term" value="F:magnesium ion binding"/>
    <property type="evidence" value="ECO:0007669"/>
    <property type="project" value="InterPro"/>
</dbReference>
<dbReference type="GO" id="GO:0004427">
    <property type="term" value="F:inorganic diphosphate phosphatase activity"/>
    <property type="evidence" value="ECO:0007669"/>
    <property type="project" value="UniProtKB-EC"/>
</dbReference>
<accession>X0UZA2</accession>
<dbReference type="SUPFAM" id="SSF50324">
    <property type="entry name" value="Inorganic pyrophosphatase"/>
    <property type="match status" value="1"/>
</dbReference>
<dbReference type="PANTHER" id="PTHR10286">
    <property type="entry name" value="INORGANIC PYROPHOSPHATASE"/>
    <property type="match status" value="1"/>
</dbReference>
<organism evidence="6">
    <name type="scientific">marine sediment metagenome</name>
    <dbReference type="NCBI Taxonomy" id="412755"/>
    <lineage>
        <taxon>unclassified sequences</taxon>
        <taxon>metagenomes</taxon>
        <taxon>ecological metagenomes</taxon>
    </lineage>
</organism>
<dbReference type="CDD" id="cd00412">
    <property type="entry name" value="pyrophosphatase"/>
    <property type="match status" value="1"/>
</dbReference>
<dbReference type="PROSITE" id="PS00387">
    <property type="entry name" value="PPASE"/>
    <property type="match status" value="1"/>
</dbReference>
<name>X0UZA2_9ZZZZ</name>
<proteinExistence type="predicted"/>
<reference evidence="6" key="1">
    <citation type="journal article" date="2014" name="Front. Microbiol.">
        <title>High frequency of phylogenetically diverse reductive dehalogenase-homologous genes in deep subseafloor sedimentary metagenomes.</title>
        <authorList>
            <person name="Kawai M."/>
            <person name="Futagami T."/>
            <person name="Toyoda A."/>
            <person name="Takaki Y."/>
            <person name="Nishi S."/>
            <person name="Hori S."/>
            <person name="Arai W."/>
            <person name="Tsubouchi T."/>
            <person name="Morono Y."/>
            <person name="Uchiyama I."/>
            <person name="Ito T."/>
            <person name="Fujiyama A."/>
            <person name="Inagaki F."/>
            <person name="Takami H."/>
        </authorList>
    </citation>
    <scope>NUCLEOTIDE SEQUENCE</scope>
    <source>
        <strain evidence="6">Expedition CK06-06</strain>
    </source>
</reference>
<dbReference type="GO" id="GO:0006796">
    <property type="term" value="P:phosphate-containing compound metabolic process"/>
    <property type="evidence" value="ECO:0007669"/>
    <property type="project" value="InterPro"/>
</dbReference>
<dbReference type="EMBL" id="BARS01020768">
    <property type="protein sequence ID" value="GAG11169.1"/>
    <property type="molecule type" value="Genomic_DNA"/>
</dbReference>
<dbReference type="GO" id="GO:0005737">
    <property type="term" value="C:cytoplasm"/>
    <property type="evidence" value="ECO:0007669"/>
    <property type="project" value="InterPro"/>
</dbReference>
<keyword evidence="5" id="KW-0460">Magnesium</keyword>
<evidence type="ECO:0000256" key="1">
    <source>
        <dbReference type="ARBA" id="ARBA00001946"/>
    </source>
</evidence>
<dbReference type="InterPro" id="IPR036649">
    <property type="entry name" value="Pyrophosphatase_sf"/>
</dbReference>
<evidence type="ECO:0000256" key="4">
    <source>
        <dbReference type="ARBA" id="ARBA00022801"/>
    </source>
</evidence>
<keyword evidence="4" id="KW-0378">Hydrolase</keyword>
<comment type="caution">
    <text evidence="6">The sequence shown here is derived from an EMBL/GenBank/DDBJ whole genome shotgun (WGS) entry which is preliminary data.</text>
</comment>
<evidence type="ECO:0000256" key="2">
    <source>
        <dbReference type="ARBA" id="ARBA00012146"/>
    </source>
</evidence>
<evidence type="ECO:0000313" key="6">
    <source>
        <dbReference type="EMBL" id="GAG11169.1"/>
    </source>
</evidence>
<dbReference type="Gene3D" id="3.90.80.10">
    <property type="entry name" value="Inorganic pyrophosphatase"/>
    <property type="match status" value="1"/>
</dbReference>
<dbReference type="AlphaFoldDB" id="X0UZA2"/>
<protein>
    <recommendedName>
        <fullName evidence="2">inorganic diphosphatase</fullName>
        <ecNumber evidence="2">3.6.1.1</ecNumber>
    </recommendedName>
</protein>